<evidence type="ECO:0000256" key="1">
    <source>
        <dbReference type="SAM" id="MobiDB-lite"/>
    </source>
</evidence>
<sequence>MYKLIVRVFSFTLQQLLRIIYTDPGHKFLCVTDRPSIGVGPLGGPPSSPAPSSSGLSDSAVPSPSSPTVPSFSDSSFSAPSNGCCVRTVCISPDCRHLAAGDRDGQLR</sequence>
<dbReference type="EMBL" id="UZAN01063813">
    <property type="protein sequence ID" value="VDP93588.1"/>
    <property type="molecule type" value="Genomic_DNA"/>
</dbReference>
<organism evidence="2 3">
    <name type="scientific">Echinostoma caproni</name>
    <dbReference type="NCBI Taxonomy" id="27848"/>
    <lineage>
        <taxon>Eukaryota</taxon>
        <taxon>Metazoa</taxon>
        <taxon>Spiralia</taxon>
        <taxon>Lophotrochozoa</taxon>
        <taxon>Platyhelminthes</taxon>
        <taxon>Trematoda</taxon>
        <taxon>Digenea</taxon>
        <taxon>Plagiorchiida</taxon>
        <taxon>Echinostomata</taxon>
        <taxon>Echinostomatoidea</taxon>
        <taxon>Echinostomatidae</taxon>
        <taxon>Echinostoma</taxon>
    </lineage>
</organism>
<evidence type="ECO:0000313" key="2">
    <source>
        <dbReference type="EMBL" id="VDP93588.1"/>
    </source>
</evidence>
<evidence type="ECO:0000313" key="3">
    <source>
        <dbReference type="Proteomes" id="UP000272942"/>
    </source>
</evidence>
<proteinExistence type="predicted"/>
<dbReference type="AlphaFoldDB" id="A0A3P8ICE6"/>
<name>A0A3P8ICE6_9TREM</name>
<feature type="region of interest" description="Disordered" evidence="1">
    <location>
        <begin position="40"/>
        <end position="80"/>
    </location>
</feature>
<accession>A0A3P8ICE6</accession>
<feature type="compositionally biased region" description="Low complexity" evidence="1">
    <location>
        <begin position="50"/>
        <end position="80"/>
    </location>
</feature>
<reference evidence="2 3" key="1">
    <citation type="submission" date="2018-11" db="EMBL/GenBank/DDBJ databases">
        <authorList>
            <consortium name="Pathogen Informatics"/>
        </authorList>
    </citation>
    <scope>NUCLEOTIDE SEQUENCE [LARGE SCALE GENOMIC DNA]</scope>
    <source>
        <strain evidence="2 3">Egypt</strain>
    </source>
</reference>
<dbReference type="Proteomes" id="UP000272942">
    <property type="component" value="Unassembled WGS sequence"/>
</dbReference>
<protein>
    <recommendedName>
        <fullName evidence="4">WD_REPEATS_REGION domain-containing protein</fullName>
    </recommendedName>
</protein>
<evidence type="ECO:0008006" key="4">
    <source>
        <dbReference type="Google" id="ProtNLM"/>
    </source>
</evidence>
<gene>
    <name evidence="2" type="ORF">ECPE_LOCUS16316</name>
</gene>
<keyword evidence="3" id="KW-1185">Reference proteome</keyword>
<dbReference type="OrthoDB" id="10554154at2759"/>